<dbReference type="InterPro" id="IPR007527">
    <property type="entry name" value="Znf_SWIM"/>
</dbReference>
<comment type="caution">
    <text evidence="4">The sequence shown here is derived from an EMBL/GenBank/DDBJ whole genome shotgun (WGS) entry which is preliminary data.</text>
</comment>
<dbReference type="InterPro" id="IPR038765">
    <property type="entry name" value="Papain-like_cys_pep_sf"/>
</dbReference>
<keyword evidence="1" id="KW-0862">Zinc</keyword>
<feature type="region of interest" description="Disordered" evidence="2">
    <location>
        <begin position="1235"/>
        <end position="1341"/>
    </location>
</feature>
<dbReference type="InterPro" id="IPR018289">
    <property type="entry name" value="MULE_transposase_dom"/>
</dbReference>
<feature type="compositionally biased region" description="Low complexity" evidence="2">
    <location>
        <begin position="423"/>
        <end position="441"/>
    </location>
</feature>
<evidence type="ECO:0000256" key="1">
    <source>
        <dbReference type="PROSITE-ProRule" id="PRU00325"/>
    </source>
</evidence>
<gene>
    <name evidence="4" type="ORF">A4X03_0g6134</name>
</gene>
<feature type="compositionally biased region" description="Basic residues" evidence="2">
    <location>
        <begin position="1253"/>
        <end position="1273"/>
    </location>
</feature>
<dbReference type="EMBL" id="LWDD02001108">
    <property type="protein sequence ID" value="KAE8252547.1"/>
    <property type="molecule type" value="Genomic_DNA"/>
</dbReference>
<dbReference type="Pfam" id="PF10551">
    <property type="entry name" value="MULE"/>
    <property type="match status" value="1"/>
</dbReference>
<protein>
    <recommendedName>
        <fullName evidence="3">SWIM-type domain-containing protein</fullName>
    </recommendedName>
</protein>
<feature type="region of interest" description="Disordered" evidence="2">
    <location>
        <begin position="978"/>
        <end position="1030"/>
    </location>
</feature>
<dbReference type="PROSITE" id="PS50966">
    <property type="entry name" value="ZF_SWIM"/>
    <property type="match status" value="1"/>
</dbReference>
<dbReference type="SUPFAM" id="SSF54001">
    <property type="entry name" value="Cysteine proteinases"/>
    <property type="match status" value="1"/>
</dbReference>
<evidence type="ECO:0000259" key="3">
    <source>
        <dbReference type="PROSITE" id="PS50966"/>
    </source>
</evidence>
<keyword evidence="1" id="KW-0863">Zinc-finger</keyword>
<proteinExistence type="predicted"/>
<dbReference type="PANTHER" id="PTHR47718">
    <property type="entry name" value="OS01G0519700 PROTEIN"/>
    <property type="match status" value="1"/>
</dbReference>
<feature type="domain" description="SWIM-type" evidence="3">
    <location>
        <begin position="1099"/>
        <end position="1134"/>
    </location>
</feature>
<evidence type="ECO:0000313" key="4">
    <source>
        <dbReference type="EMBL" id="KAE8252547.1"/>
    </source>
</evidence>
<evidence type="ECO:0000313" key="5">
    <source>
        <dbReference type="Proteomes" id="UP000077671"/>
    </source>
</evidence>
<feature type="compositionally biased region" description="Polar residues" evidence="2">
    <location>
        <begin position="1294"/>
        <end position="1311"/>
    </location>
</feature>
<reference evidence="4" key="2">
    <citation type="journal article" date="2019" name="IMA Fungus">
        <title>Genome sequencing and comparison of five Tilletia species to identify candidate genes for the detection of regulated species infecting wheat.</title>
        <authorList>
            <person name="Nguyen H.D.T."/>
            <person name="Sultana T."/>
            <person name="Kesanakurti P."/>
            <person name="Hambleton S."/>
        </authorList>
    </citation>
    <scope>NUCLEOTIDE SEQUENCE</scope>
    <source>
        <strain evidence="4">DAOMC 238032</strain>
    </source>
</reference>
<organism evidence="4 5">
    <name type="scientific">Tilletia caries</name>
    <name type="common">wheat bunt fungus</name>
    <dbReference type="NCBI Taxonomy" id="13290"/>
    <lineage>
        <taxon>Eukaryota</taxon>
        <taxon>Fungi</taxon>
        <taxon>Dikarya</taxon>
        <taxon>Basidiomycota</taxon>
        <taxon>Ustilaginomycotina</taxon>
        <taxon>Exobasidiomycetes</taxon>
        <taxon>Tilletiales</taxon>
        <taxon>Tilletiaceae</taxon>
        <taxon>Tilletia</taxon>
    </lineage>
</organism>
<dbReference type="GO" id="GO:0008270">
    <property type="term" value="F:zinc ion binding"/>
    <property type="evidence" value="ECO:0007669"/>
    <property type="project" value="UniProtKB-KW"/>
</dbReference>
<keyword evidence="1" id="KW-0479">Metal-binding</keyword>
<accession>A0A8T8T2E2</accession>
<feature type="region of interest" description="Disordered" evidence="2">
    <location>
        <begin position="373"/>
        <end position="462"/>
    </location>
</feature>
<feature type="compositionally biased region" description="Polar residues" evidence="2">
    <location>
        <begin position="412"/>
        <end position="422"/>
    </location>
</feature>
<reference evidence="4" key="1">
    <citation type="submission" date="2016-04" db="EMBL/GenBank/DDBJ databases">
        <authorList>
            <person name="Nguyen H.D."/>
            <person name="Kesanakurti P."/>
            <person name="Cullis J."/>
            <person name="Levesque C.A."/>
            <person name="Hambleton S."/>
        </authorList>
    </citation>
    <scope>NUCLEOTIDE SEQUENCE</scope>
    <source>
        <strain evidence="4">DAOMC 238032</strain>
    </source>
</reference>
<evidence type="ECO:0000256" key="2">
    <source>
        <dbReference type="SAM" id="MobiDB-lite"/>
    </source>
</evidence>
<name>A0A8T8T2E2_9BASI</name>
<sequence length="1341" mass="147487">MDVLGASEPFTATWFDALTTLEFKRAVLPSWSYSSAYGIVWLDEASLSPTDSGADTVIHGRDEFPPERQLRELHEHSLAHRAAGRDISALSFFLGGKTKFWTLEKLDAVRSYACLKDRIERGRHFLDLLHLHHAIGAIEEDEVQYIHHQPLFICRGGDFSLSYGDLGVLAGEKWLSNQVIDFHIFSVLQFSAPGTVILDAGFSTVLRGAYDNQITESTATAKRPYGHVLTSAASQGIRLVGFAHYTPSHWESVLLDLPASTISYGCSLGYSMPTDLQSALEWWLGGASLQQGSLLDAPYQGATSGSCGVVAVNTLLRGVQLAQGLEPCDPWTQETAAAHRSMWFLGALKVLSNLPMHTPAAASDIVMAKTPPVPAWRPSEPTAAPSSPNSSLPDLRSPTYAARRARPDRSITPHSAKNVPNQSPTSTISSTTEFSITSSPIASAPKEQHKSKHPSPSRASRTPIKKLLLASFEDMEEAVQACVKFAKADGFTLHRDSSRKKSVGGQQVTFTKRLRCASWDGARLRLDSEVDPANQRSSSKPVEKADCKTSRCKARMNIRLSAAKNNWNVSSIDWNHNHAPHFDPSTTDPDANKTTEAERTIVAALASGSARLDRAAIRDVLRSVVPGSKMTTIQITNVVTAERKKRRETLNTYGGDVASLLSWLAKEKVKDARFTYSFHCHPQTGALQRLFMSSPVMIDALGQFGDVLIADVAQGRNVYNMPLNVFSVIDGCGKTRNIGYAVQDREDHASHAWVLHALLRTTGKKPSVIISDQDAAFISAVREVLPTSHHVLCLYHLWQNIVKQLKGKLRGQWVSFAQSFWRVYKAPSPNAFEARWRDLLESYPRARTYLETYQYKNRRSWAAAWVRTRFTADTRTTGRVESENGLSKLLSDRKSTLSDLFSRLLLRAEDQMAKSIKVSAYLHKKPTPTEVLFQVVIDTCRDQCHVWAVRRIVGEMEEGVMYSAVAVSMPPVPVSVPNIPASAPNQTSAFASGPGHPQQHDEHMDDEEENVGDEVNGKEEEEEEVGYNPTQDLEDDLLAEAHENGEEGTIEEENTTTGIPVDIDGVELDGGYLVELVTSSGHEVVRAYRVTHFKATNPRIVLVTKDGLQFCTCSESTASGVPCRHSWATIARGEWFHMANVNARWLRKGHSPMDPVQVNTSQFEIPEPVLAHNGSCRTGLDTAADALSPAPDATLPHAQVYHQALTIMRPVMNSITTPAGLRQFEQMVDEFIAKTERQQASPPVRDPAELKTKGRPKKARFKSAHERKGRRPSPTKASTSAQVNKGKGVGKSTEAVTTTAPASHQPAQAVQGSAPIHSLPLSSQTQSRKRARPQSPSSAPR</sequence>
<dbReference type="Proteomes" id="UP000077671">
    <property type="component" value="Unassembled WGS sequence"/>
</dbReference>